<dbReference type="GO" id="GO:0004467">
    <property type="term" value="F:long-chain fatty acid-CoA ligase activity"/>
    <property type="evidence" value="ECO:0007669"/>
    <property type="project" value="TreeGrafter"/>
</dbReference>
<protein>
    <recommendedName>
        <fullName evidence="6">AMP-dependent synthetase/ligase domain-containing protein</fullName>
    </recommendedName>
</protein>
<dbReference type="GO" id="GO:0044539">
    <property type="term" value="P:long-chain fatty acid import into cell"/>
    <property type="evidence" value="ECO:0007669"/>
    <property type="project" value="TreeGrafter"/>
</dbReference>
<evidence type="ECO:0000256" key="1">
    <source>
        <dbReference type="ARBA" id="ARBA00006432"/>
    </source>
</evidence>
<dbReference type="InterPro" id="IPR000873">
    <property type="entry name" value="AMP-dep_synth/lig_dom"/>
</dbReference>
<feature type="transmembrane region" description="Helical" evidence="5">
    <location>
        <begin position="241"/>
        <end position="263"/>
    </location>
</feature>
<keyword evidence="2" id="KW-0436">Ligase</keyword>
<dbReference type="EMBL" id="UINC01113452">
    <property type="protein sequence ID" value="SVC83069.1"/>
    <property type="molecule type" value="Genomic_DNA"/>
</dbReference>
<feature type="domain" description="AMP-dependent synthetase/ligase" evidence="6">
    <location>
        <begin position="40"/>
        <end position="321"/>
    </location>
</feature>
<dbReference type="InterPro" id="IPR042099">
    <property type="entry name" value="ANL_N_sf"/>
</dbReference>
<dbReference type="Pfam" id="PF00501">
    <property type="entry name" value="AMP-binding"/>
    <property type="match status" value="1"/>
</dbReference>
<gene>
    <name evidence="7" type="ORF">METZ01_LOCUS335923</name>
</gene>
<organism evidence="7">
    <name type="scientific">marine metagenome</name>
    <dbReference type="NCBI Taxonomy" id="408172"/>
    <lineage>
        <taxon>unclassified sequences</taxon>
        <taxon>metagenomes</taxon>
        <taxon>ecological metagenomes</taxon>
    </lineage>
</organism>
<dbReference type="GO" id="GO:0005524">
    <property type="term" value="F:ATP binding"/>
    <property type="evidence" value="ECO:0007669"/>
    <property type="project" value="UniProtKB-KW"/>
</dbReference>
<sequence length="322" mass="36247">MSILQTISTELKYIMFAVKLVKRAGRVDNYPMETVADLIEEQVKKNGNKTAIEFEEKKYTYQELDDEANKVAHWAISKGFKKGDVVSLLMENRPEFIFTWYGFAKIGGTIACLNSNIKSKSLAHCIQTSKSKSIIVDSELIDNYSSAHDLLDEKLPVYVIGKEVQGYEGILPDDFSDTNPGASMREGLKNTESLFYIYTSGTTGLPKASRFSHAKFTVAAGLAMYTLHLKPSDRNYMVLPLYHATGGIVGVASTFFSGATLILRRKFSVEKFWEDCVNYKVTTITYIGEMLRYLATAKKSPYEKQHQIRGIFGNGLRPDVWK</sequence>
<evidence type="ECO:0000256" key="3">
    <source>
        <dbReference type="ARBA" id="ARBA00022741"/>
    </source>
</evidence>
<dbReference type="AlphaFoldDB" id="A0A382QBY1"/>
<keyword evidence="5" id="KW-1133">Transmembrane helix</keyword>
<keyword evidence="5" id="KW-0812">Transmembrane</keyword>
<evidence type="ECO:0000256" key="4">
    <source>
        <dbReference type="ARBA" id="ARBA00022840"/>
    </source>
</evidence>
<dbReference type="Gene3D" id="3.40.50.12780">
    <property type="entry name" value="N-terminal domain of ligase-like"/>
    <property type="match status" value="1"/>
</dbReference>
<keyword evidence="5" id="KW-0472">Membrane</keyword>
<comment type="similarity">
    <text evidence="1">Belongs to the ATP-dependent AMP-binding enzyme family.</text>
</comment>
<dbReference type="PANTHER" id="PTHR43107">
    <property type="entry name" value="LONG-CHAIN FATTY ACID TRANSPORT PROTEIN"/>
    <property type="match status" value="1"/>
</dbReference>
<keyword evidence="4" id="KW-0067">ATP-binding</keyword>
<proteinExistence type="inferred from homology"/>
<evidence type="ECO:0000313" key="7">
    <source>
        <dbReference type="EMBL" id="SVC83069.1"/>
    </source>
</evidence>
<accession>A0A382QBY1</accession>
<feature type="non-terminal residue" evidence="7">
    <location>
        <position position="322"/>
    </location>
</feature>
<evidence type="ECO:0000256" key="5">
    <source>
        <dbReference type="SAM" id="Phobius"/>
    </source>
</evidence>
<dbReference type="GO" id="GO:0005886">
    <property type="term" value="C:plasma membrane"/>
    <property type="evidence" value="ECO:0007669"/>
    <property type="project" value="TreeGrafter"/>
</dbReference>
<dbReference type="PROSITE" id="PS00455">
    <property type="entry name" value="AMP_BINDING"/>
    <property type="match status" value="1"/>
</dbReference>
<evidence type="ECO:0000259" key="6">
    <source>
        <dbReference type="Pfam" id="PF00501"/>
    </source>
</evidence>
<dbReference type="GO" id="GO:0005324">
    <property type="term" value="F:long-chain fatty acid transmembrane transporter activity"/>
    <property type="evidence" value="ECO:0007669"/>
    <property type="project" value="TreeGrafter"/>
</dbReference>
<evidence type="ECO:0000256" key="2">
    <source>
        <dbReference type="ARBA" id="ARBA00022598"/>
    </source>
</evidence>
<reference evidence="7" key="1">
    <citation type="submission" date="2018-05" db="EMBL/GenBank/DDBJ databases">
        <authorList>
            <person name="Lanie J.A."/>
            <person name="Ng W.-L."/>
            <person name="Kazmierczak K.M."/>
            <person name="Andrzejewski T.M."/>
            <person name="Davidsen T.M."/>
            <person name="Wayne K.J."/>
            <person name="Tettelin H."/>
            <person name="Glass J.I."/>
            <person name="Rusch D."/>
            <person name="Podicherti R."/>
            <person name="Tsui H.-C.T."/>
            <person name="Winkler M.E."/>
        </authorList>
    </citation>
    <scope>NUCLEOTIDE SEQUENCE</scope>
</reference>
<dbReference type="InterPro" id="IPR020845">
    <property type="entry name" value="AMP-binding_CS"/>
</dbReference>
<keyword evidence="3" id="KW-0547">Nucleotide-binding</keyword>
<dbReference type="SUPFAM" id="SSF56801">
    <property type="entry name" value="Acetyl-CoA synthetase-like"/>
    <property type="match status" value="1"/>
</dbReference>
<dbReference type="PANTHER" id="PTHR43107:SF15">
    <property type="entry name" value="FATTY ACID TRANSPORT PROTEIN 3, ISOFORM A"/>
    <property type="match status" value="1"/>
</dbReference>
<name>A0A382QBY1_9ZZZZ</name>